<dbReference type="Gene3D" id="1.10.3290.10">
    <property type="entry name" value="Fido-like domain"/>
    <property type="match status" value="1"/>
</dbReference>
<dbReference type="GO" id="GO:0005524">
    <property type="term" value="F:ATP binding"/>
    <property type="evidence" value="ECO:0007669"/>
    <property type="project" value="UniProtKB-KW"/>
</dbReference>
<dbReference type="STRING" id="927665.HMPREF1535_01871"/>
<dbReference type="SUPFAM" id="SSF140931">
    <property type="entry name" value="Fic-like"/>
    <property type="match status" value="1"/>
</dbReference>
<accession>A0A0F5JDP7</accession>
<gene>
    <name evidence="5" type="ORF">HMPREF1535_01871</name>
</gene>
<evidence type="ECO:0000256" key="1">
    <source>
        <dbReference type="PIRSR" id="PIRSR640198-1"/>
    </source>
</evidence>
<keyword evidence="2" id="KW-0547">Nucleotide-binding</keyword>
<feature type="active site" evidence="1">
    <location>
        <position position="223"/>
    </location>
</feature>
<organism evidence="5 6">
    <name type="scientific">Parabacteroides goldsteinii DSM 19448 = WAL 12034</name>
    <dbReference type="NCBI Taxonomy" id="927665"/>
    <lineage>
        <taxon>Bacteria</taxon>
        <taxon>Pseudomonadati</taxon>
        <taxon>Bacteroidota</taxon>
        <taxon>Bacteroidia</taxon>
        <taxon>Bacteroidales</taxon>
        <taxon>Tannerellaceae</taxon>
        <taxon>Parabacteroides</taxon>
    </lineage>
</organism>
<feature type="binding site" evidence="2">
    <location>
        <begin position="259"/>
        <end position="260"/>
    </location>
    <ligand>
        <name>ATP</name>
        <dbReference type="ChEBI" id="CHEBI:30616"/>
    </ligand>
</feature>
<reference evidence="5 6" key="1">
    <citation type="submission" date="2013-04" db="EMBL/GenBank/DDBJ databases">
        <title>The Genome Sequence of Parabacteroides goldsteinii DSM 19448.</title>
        <authorList>
            <consortium name="The Broad Institute Genomics Platform"/>
            <person name="Earl A."/>
            <person name="Ward D."/>
            <person name="Feldgarden M."/>
            <person name="Gevers D."/>
            <person name="Martens E."/>
            <person name="Sakamoto M."/>
            <person name="Benno Y."/>
            <person name="Song Y."/>
            <person name="Liu C."/>
            <person name="Lee J."/>
            <person name="Bolanos M."/>
            <person name="Vaisanen M.L."/>
            <person name="Finegold S.M."/>
            <person name="Walker B."/>
            <person name="Young S."/>
            <person name="Zeng Q."/>
            <person name="Gargeya S."/>
            <person name="Fitzgerald M."/>
            <person name="Haas B."/>
            <person name="Abouelleil A."/>
            <person name="Allen A.W."/>
            <person name="Alvarado L."/>
            <person name="Arachchi H.M."/>
            <person name="Berlin A.M."/>
            <person name="Chapman S.B."/>
            <person name="Gainer-Dewar J."/>
            <person name="Goldberg J."/>
            <person name="Griggs A."/>
            <person name="Gujja S."/>
            <person name="Hansen M."/>
            <person name="Howarth C."/>
            <person name="Imamovic A."/>
            <person name="Ireland A."/>
            <person name="Larimer J."/>
            <person name="McCowan C."/>
            <person name="Murphy C."/>
            <person name="Pearson M."/>
            <person name="Poon T.W."/>
            <person name="Priest M."/>
            <person name="Roberts A."/>
            <person name="Saif S."/>
            <person name="Shea T."/>
            <person name="Sisk P."/>
            <person name="Sykes S."/>
            <person name="Wortman J."/>
            <person name="Nusbaum C."/>
            <person name="Birren B."/>
        </authorList>
    </citation>
    <scope>NUCLEOTIDE SEQUENCE [LARGE SCALE GENOMIC DNA]</scope>
    <source>
        <strain evidence="5 6">DSM 19448</strain>
    </source>
</reference>
<feature type="binding site" evidence="2">
    <location>
        <begin position="227"/>
        <end position="234"/>
    </location>
    <ligand>
        <name>ATP</name>
        <dbReference type="ChEBI" id="CHEBI:30616"/>
    </ligand>
</feature>
<evidence type="ECO:0000313" key="5">
    <source>
        <dbReference type="EMBL" id="KKB55899.1"/>
    </source>
</evidence>
<feature type="site" description="Important for autoinhibition of adenylyltransferase activity" evidence="3">
    <location>
        <position position="92"/>
    </location>
</feature>
<dbReference type="GeneID" id="69983125"/>
<evidence type="ECO:0000256" key="2">
    <source>
        <dbReference type="PIRSR" id="PIRSR640198-2"/>
    </source>
</evidence>
<dbReference type="HOGENOM" id="CLU_040460_2_0_10"/>
<dbReference type="EMBL" id="AQHV01000011">
    <property type="protein sequence ID" value="KKB55899.1"/>
    <property type="molecule type" value="Genomic_DNA"/>
</dbReference>
<evidence type="ECO:0000259" key="4">
    <source>
        <dbReference type="PROSITE" id="PS51459"/>
    </source>
</evidence>
<feature type="binding site" evidence="2">
    <location>
        <position position="267"/>
    </location>
    <ligand>
        <name>ATP</name>
        <dbReference type="ChEBI" id="CHEBI:30616"/>
    </ligand>
</feature>
<sequence length="295" mass="34200">MKYISVGEFAGKYGVSERTARNYCAIGKIEGAFLTGKTWNIPEDAELPSQKKSKVKIMPLLAVLREQKQMKLKGGIYHKTQIDLTYNSNHIEGSRLTHDQTRYIFETNTIGVTDESINVDDIIEATNHFRCIDLILDRAEENLSETFIKELHNILKSGTSDSRKDWFAVGDYKRLPNEVGGADTTLPENVHKEMKALLKAYNSKKQKSFDDILDWHYCFEAIHPFQDGNGRVGRLILFKECLANGYVPFIITEELKMFYYRGLQQWNHIKDYLRDTCLTAQDNYKEVLDKYRIKY</sequence>
<dbReference type="InterPro" id="IPR040198">
    <property type="entry name" value="Fido_containing"/>
</dbReference>
<protein>
    <recommendedName>
        <fullName evidence="4">Fido domain-containing protein</fullName>
    </recommendedName>
</protein>
<proteinExistence type="predicted"/>
<name>A0A0F5JDP7_9BACT</name>
<keyword evidence="2" id="KW-0067">ATP-binding</keyword>
<evidence type="ECO:0000313" key="6">
    <source>
        <dbReference type="Proteomes" id="UP000033047"/>
    </source>
</evidence>
<dbReference type="PROSITE" id="PS51459">
    <property type="entry name" value="FIDO"/>
    <property type="match status" value="1"/>
</dbReference>
<dbReference type="AlphaFoldDB" id="A0A0F5JDP7"/>
<dbReference type="PANTHER" id="PTHR13504:SF38">
    <property type="entry name" value="FIDO DOMAIN-CONTAINING PROTEIN"/>
    <property type="match status" value="1"/>
</dbReference>
<dbReference type="Proteomes" id="UP000033047">
    <property type="component" value="Unassembled WGS sequence"/>
</dbReference>
<dbReference type="Pfam" id="PF02661">
    <property type="entry name" value="Fic"/>
    <property type="match status" value="1"/>
</dbReference>
<dbReference type="InterPro" id="IPR036597">
    <property type="entry name" value="Fido-like_dom_sf"/>
</dbReference>
<dbReference type="PANTHER" id="PTHR13504">
    <property type="entry name" value="FIDO DOMAIN-CONTAINING PROTEIN DDB_G0283145"/>
    <property type="match status" value="1"/>
</dbReference>
<feature type="domain" description="Fido" evidence="4">
    <location>
        <begin position="143"/>
        <end position="290"/>
    </location>
</feature>
<dbReference type="InterPro" id="IPR003812">
    <property type="entry name" value="Fido"/>
</dbReference>
<evidence type="ECO:0000256" key="3">
    <source>
        <dbReference type="PIRSR" id="PIRSR640198-3"/>
    </source>
</evidence>
<comment type="caution">
    <text evidence="5">The sequence shown here is derived from an EMBL/GenBank/DDBJ whole genome shotgun (WGS) entry which is preliminary data.</text>
</comment>
<dbReference type="RefSeq" id="WP_010801077.1">
    <property type="nucleotide sequence ID" value="NZ_KQ033912.1"/>
</dbReference>
<dbReference type="PATRIC" id="fig|927665.4.peg.1912"/>